<evidence type="ECO:0000313" key="1">
    <source>
        <dbReference type="EMBL" id="GAB54901.1"/>
    </source>
</evidence>
<dbReference type="OrthoDB" id="9807209at2"/>
<protein>
    <recommendedName>
        <fullName evidence="3">Glycosyltransferase</fullName>
    </recommendedName>
</protein>
<reference evidence="1 2" key="1">
    <citation type="journal article" date="2012" name="J. Bacteriol.">
        <title>Genome sequence of proteorhodopsin-containing sea ice bacterium Glaciecola punicea ACAM 611T.</title>
        <authorList>
            <person name="Qin Q.-L."/>
            <person name="Xie B.-B."/>
            <person name="Shu Y.-L."/>
            <person name="Rong J.-C."/>
            <person name="Zhao D.-L."/>
            <person name="Zhang X.-Y."/>
            <person name="Chen X.-L."/>
            <person name="Zhou B.-C."/>
            <person name="Zhanga Y.-Z."/>
        </authorList>
    </citation>
    <scope>NUCLEOTIDE SEQUENCE [LARGE SCALE GENOMIC DNA]</scope>
    <source>
        <strain evidence="1 2">ACAM 611</strain>
    </source>
</reference>
<dbReference type="AlphaFoldDB" id="H5T9C4"/>
<proteinExistence type="predicted"/>
<comment type="caution">
    <text evidence="1">The sequence shown here is derived from an EMBL/GenBank/DDBJ whole genome shotgun (WGS) entry which is preliminary data.</text>
</comment>
<dbReference type="Pfam" id="PF13692">
    <property type="entry name" value="Glyco_trans_1_4"/>
    <property type="match status" value="1"/>
</dbReference>
<reference evidence="1 2" key="2">
    <citation type="journal article" date="2017" name="Antonie Van Leeuwenhoek">
        <title>Rhizobium rhizosphaerae sp. nov., a novel species isolated from rice rhizosphere.</title>
        <authorList>
            <person name="Zhao J.J."/>
            <person name="Zhang J."/>
            <person name="Zhang R.J."/>
            <person name="Zhang C.W."/>
            <person name="Yin H.Q."/>
            <person name="Zhang X.X."/>
        </authorList>
    </citation>
    <scope>NUCLEOTIDE SEQUENCE [LARGE SCALE GENOMIC DNA]</scope>
    <source>
        <strain evidence="1 2">ACAM 611</strain>
    </source>
</reference>
<dbReference type="EMBL" id="BAET01000007">
    <property type="protein sequence ID" value="GAB54901.1"/>
    <property type="molecule type" value="Genomic_DNA"/>
</dbReference>
<name>H5T9C4_9ALTE</name>
<evidence type="ECO:0000313" key="2">
    <source>
        <dbReference type="Proteomes" id="UP000053586"/>
    </source>
</evidence>
<sequence length="424" mass="47906">MHVLFVGFVWPEPTSSAAGQNIISYIKAAQHNHWQVSFCSAAQTTPQTFDLSSMNVKMFPIQLNCDSFNVKIEELQPDIVIFDRYLSFEQFAWRVKKTCPKAMLILDIEDLHCLRAARQALLKQQNAPLTFMQQTDITQCANLPLLHNDIALREIACVLQADLTIVLSGFEKALLIEHFNVPSNQVAHVPFILPGSCEALSNTSMSAEHKQNFVFIGNFRHAPNYHAVKILAEQCWPKIYKALHKDYPNISCNVYGAYMSPKAKQLENKKLGFFVHGFAQHQFTVIQQARIMLAPISFGAGVKGKLLDAMQCNTPSVTTPIGCEGITNKPWAGEIASSIDEFVVAAIRLYTDQQKWQQAHQNGQDILLSDYNTQTNRASFINIIDAKISTIKSDRQSNFLHKMLSHHQFQTSKYMSQWIEAKSK</sequence>
<dbReference type="eggNOG" id="COG0438">
    <property type="taxonomic scope" value="Bacteria"/>
</dbReference>
<dbReference type="Proteomes" id="UP000053586">
    <property type="component" value="Unassembled WGS sequence"/>
</dbReference>
<dbReference type="RefSeq" id="WP_006003457.1">
    <property type="nucleotide sequence ID" value="NZ_BAET01000007.1"/>
</dbReference>
<gene>
    <name evidence="1" type="ORF">GPUN_0763</name>
</gene>
<dbReference type="STRING" id="56804.BAE46_00180"/>
<dbReference type="Gene3D" id="3.40.50.2000">
    <property type="entry name" value="Glycogen Phosphorylase B"/>
    <property type="match status" value="1"/>
</dbReference>
<accession>H5T9C4</accession>
<keyword evidence="2" id="KW-1185">Reference proteome</keyword>
<organism evidence="1 2">
    <name type="scientific">Glaciecola punicea ACAM 611</name>
    <dbReference type="NCBI Taxonomy" id="1121923"/>
    <lineage>
        <taxon>Bacteria</taxon>
        <taxon>Pseudomonadati</taxon>
        <taxon>Pseudomonadota</taxon>
        <taxon>Gammaproteobacteria</taxon>
        <taxon>Alteromonadales</taxon>
        <taxon>Alteromonadaceae</taxon>
        <taxon>Glaciecola</taxon>
    </lineage>
</organism>
<evidence type="ECO:0008006" key="3">
    <source>
        <dbReference type="Google" id="ProtNLM"/>
    </source>
</evidence>
<dbReference type="SUPFAM" id="SSF53756">
    <property type="entry name" value="UDP-Glycosyltransferase/glycogen phosphorylase"/>
    <property type="match status" value="1"/>
</dbReference>